<dbReference type="SUPFAM" id="SSF50978">
    <property type="entry name" value="WD40 repeat-like"/>
    <property type="match status" value="1"/>
</dbReference>
<organism evidence="2 3">
    <name type="scientific">Exidia glandulosa HHB12029</name>
    <dbReference type="NCBI Taxonomy" id="1314781"/>
    <lineage>
        <taxon>Eukaryota</taxon>
        <taxon>Fungi</taxon>
        <taxon>Dikarya</taxon>
        <taxon>Basidiomycota</taxon>
        <taxon>Agaricomycotina</taxon>
        <taxon>Agaricomycetes</taxon>
        <taxon>Auriculariales</taxon>
        <taxon>Exidiaceae</taxon>
        <taxon>Exidia</taxon>
    </lineage>
</organism>
<accession>A0A165LTI9</accession>
<sequence length="98" mass="10611">MLAFSHMRDLLASAHGRDGEASDRVINIWHKGTGRHIAGPLQLHTARITAMAFSPDDQWLLAGSADGEVVVCDVQGAVSRIDVFRILDLPNPPASVRN</sequence>
<feature type="repeat" description="WD" evidence="1">
    <location>
        <begin position="41"/>
        <end position="75"/>
    </location>
</feature>
<dbReference type="OrthoDB" id="8775810at2759"/>
<dbReference type="InParanoid" id="A0A165LTI9"/>
<proteinExistence type="predicted"/>
<dbReference type="SMART" id="SM00320">
    <property type="entry name" value="WD40"/>
    <property type="match status" value="1"/>
</dbReference>
<name>A0A165LTI9_EXIGL</name>
<evidence type="ECO:0000313" key="2">
    <source>
        <dbReference type="EMBL" id="KZV98303.1"/>
    </source>
</evidence>
<dbReference type="EMBL" id="KV425920">
    <property type="protein sequence ID" value="KZV98303.1"/>
    <property type="molecule type" value="Genomic_DNA"/>
</dbReference>
<dbReference type="InterPro" id="IPR015943">
    <property type="entry name" value="WD40/YVTN_repeat-like_dom_sf"/>
</dbReference>
<evidence type="ECO:0000256" key="1">
    <source>
        <dbReference type="PROSITE-ProRule" id="PRU00221"/>
    </source>
</evidence>
<dbReference type="Proteomes" id="UP000077266">
    <property type="component" value="Unassembled WGS sequence"/>
</dbReference>
<dbReference type="Pfam" id="PF00400">
    <property type="entry name" value="WD40"/>
    <property type="match status" value="1"/>
</dbReference>
<dbReference type="InterPro" id="IPR001680">
    <property type="entry name" value="WD40_rpt"/>
</dbReference>
<protein>
    <submittedName>
        <fullName evidence="2">Uncharacterized protein</fullName>
    </submittedName>
</protein>
<keyword evidence="1" id="KW-0853">WD repeat</keyword>
<keyword evidence="3" id="KW-1185">Reference proteome</keyword>
<gene>
    <name evidence="2" type="ORF">EXIGLDRAFT_728326</name>
</gene>
<dbReference type="InterPro" id="IPR036322">
    <property type="entry name" value="WD40_repeat_dom_sf"/>
</dbReference>
<dbReference type="Gene3D" id="2.130.10.10">
    <property type="entry name" value="YVTN repeat-like/Quinoprotein amine dehydrogenase"/>
    <property type="match status" value="1"/>
</dbReference>
<evidence type="ECO:0000313" key="3">
    <source>
        <dbReference type="Proteomes" id="UP000077266"/>
    </source>
</evidence>
<reference evidence="2 3" key="1">
    <citation type="journal article" date="2016" name="Mol. Biol. Evol.">
        <title>Comparative Genomics of Early-Diverging Mushroom-Forming Fungi Provides Insights into the Origins of Lignocellulose Decay Capabilities.</title>
        <authorList>
            <person name="Nagy L.G."/>
            <person name="Riley R."/>
            <person name="Tritt A."/>
            <person name="Adam C."/>
            <person name="Daum C."/>
            <person name="Floudas D."/>
            <person name="Sun H."/>
            <person name="Yadav J.S."/>
            <person name="Pangilinan J."/>
            <person name="Larsson K.H."/>
            <person name="Matsuura K."/>
            <person name="Barry K."/>
            <person name="Labutti K."/>
            <person name="Kuo R."/>
            <person name="Ohm R.A."/>
            <person name="Bhattacharya S.S."/>
            <person name="Shirouzu T."/>
            <person name="Yoshinaga Y."/>
            <person name="Martin F.M."/>
            <person name="Grigoriev I.V."/>
            <person name="Hibbett D.S."/>
        </authorList>
    </citation>
    <scope>NUCLEOTIDE SEQUENCE [LARGE SCALE GENOMIC DNA]</scope>
    <source>
        <strain evidence="2 3">HHB12029</strain>
    </source>
</reference>
<dbReference type="AlphaFoldDB" id="A0A165LTI9"/>
<dbReference type="PROSITE" id="PS50082">
    <property type="entry name" value="WD_REPEATS_2"/>
    <property type="match status" value="1"/>
</dbReference>